<dbReference type="EMBL" id="NEMB01000003">
    <property type="protein sequence ID" value="PQQ67719.1"/>
    <property type="molecule type" value="Genomic_DNA"/>
</dbReference>
<dbReference type="InterPro" id="IPR020084">
    <property type="entry name" value="NUDIX_hydrolase_CS"/>
</dbReference>
<dbReference type="GO" id="GO:0047631">
    <property type="term" value="F:ADP-ribose diphosphatase activity"/>
    <property type="evidence" value="ECO:0007669"/>
    <property type="project" value="UniProtKB-EC"/>
</dbReference>
<dbReference type="InterPro" id="IPR015797">
    <property type="entry name" value="NUDIX_hydrolase-like_dom_sf"/>
</dbReference>
<evidence type="ECO:0000313" key="7">
    <source>
        <dbReference type="Proteomes" id="UP000233534"/>
    </source>
</evidence>
<reference evidence="6 8" key="2">
    <citation type="journal article" date="2018" name="Syst. Appl. Microbiol.">
        <title>Characterization and high-quality draft genome sequence of Herbivorax saccincola A7, an anaerobic, alkaliphilic, thermophilic, cellulolytic, and xylanolytic bacterium.</title>
        <authorList>
            <person name="Aikawa S."/>
            <person name="Baramee S."/>
            <person name="Sermsathanaswadi J."/>
            <person name="Thianheng P."/>
            <person name="Tachaapaikoon C."/>
            <person name="Shikata A."/>
            <person name="Waeonukul R."/>
            <person name="Pason P."/>
            <person name="Ratanakhanokchai K."/>
            <person name="Kosugi A."/>
        </authorList>
    </citation>
    <scope>NUCLEOTIDE SEQUENCE [LARGE SCALE GENOMIC DNA]</scope>
    <source>
        <strain evidence="6 8">A7</strain>
    </source>
</reference>
<dbReference type="OrthoDB" id="9806150at2"/>
<dbReference type="SUPFAM" id="SSF55811">
    <property type="entry name" value="Nudix"/>
    <property type="match status" value="1"/>
</dbReference>
<dbReference type="PRINTS" id="PR00502">
    <property type="entry name" value="NUDIXFAMILY"/>
</dbReference>
<dbReference type="InterPro" id="IPR000086">
    <property type="entry name" value="NUDIX_hydrolase_dom"/>
</dbReference>
<dbReference type="EC" id="3.6.1.13" evidence="5"/>
<evidence type="ECO:0000259" key="4">
    <source>
        <dbReference type="PROSITE" id="PS51462"/>
    </source>
</evidence>
<dbReference type="PANTHER" id="PTHR11839:SF18">
    <property type="entry name" value="NUDIX HYDROLASE DOMAIN-CONTAINING PROTEIN"/>
    <property type="match status" value="1"/>
</dbReference>
<dbReference type="AlphaFoldDB" id="A0A2K9E8E5"/>
<reference evidence="5 7" key="1">
    <citation type="submission" date="2017-12" db="EMBL/GenBank/DDBJ databases">
        <title>Complete genome sequence of Herbivorax saccincola GGR1, a novel Cellulosome-producing hydrolytic bacterium in a thermophilic biogas plant, established by Illumina and Nanopore MinION sequencing.</title>
        <authorList>
            <person name="Pechtl A."/>
            <person name="Ruckert C."/>
            <person name="Koeck D.E."/>
            <person name="Maus I."/>
            <person name="Winkler A."/>
            <person name="Kalinowski J."/>
            <person name="Puhler A."/>
            <person name="Schwarz W.W."/>
            <person name="Zverlov V.V."/>
            <person name="Schluter A."/>
            <person name="Liebl W."/>
        </authorList>
    </citation>
    <scope>NUCLEOTIDE SEQUENCE [LARGE SCALE GENOMIC DNA]</scope>
    <source>
        <strain evidence="5">GGR1</strain>
        <strain evidence="7">SR1</strain>
    </source>
</reference>
<evidence type="ECO:0000313" key="8">
    <source>
        <dbReference type="Proteomes" id="UP000239720"/>
    </source>
</evidence>
<dbReference type="EMBL" id="CP025197">
    <property type="protein sequence ID" value="AUG57836.1"/>
    <property type="molecule type" value="Genomic_DNA"/>
</dbReference>
<organism evidence="5 7">
    <name type="scientific">Acetivibrio saccincola</name>
    <dbReference type="NCBI Taxonomy" id="1677857"/>
    <lineage>
        <taxon>Bacteria</taxon>
        <taxon>Bacillati</taxon>
        <taxon>Bacillota</taxon>
        <taxon>Clostridia</taxon>
        <taxon>Eubacteriales</taxon>
        <taxon>Oscillospiraceae</taxon>
        <taxon>Acetivibrio</taxon>
    </lineage>
</organism>
<dbReference type="Pfam" id="PF00293">
    <property type="entry name" value="NUDIX"/>
    <property type="match status" value="1"/>
</dbReference>
<dbReference type="InterPro" id="IPR020476">
    <property type="entry name" value="Nudix_hydrolase"/>
</dbReference>
<evidence type="ECO:0000313" key="6">
    <source>
        <dbReference type="EMBL" id="PQQ67719.1"/>
    </source>
</evidence>
<dbReference type="KEGG" id="hsc:HVS_09685"/>
<dbReference type="Proteomes" id="UP000233534">
    <property type="component" value="Chromosome"/>
</dbReference>
<accession>A0A2K9E8E5</accession>
<keyword evidence="7" id="KW-1185">Reference proteome</keyword>
<comment type="cofactor">
    <cofactor evidence="1">
        <name>Mg(2+)</name>
        <dbReference type="ChEBI" id="CHEBI:18420"/>
    </cofactor>
</comment>
<dbReference type="GO" id="GO:0019693">
    <property type="term" value="P:ribose phosphate metabolic process"/>
    <property type="evidence" value="ECO:0007669"/>
    <property type="project" value="TreeGrafter"/>
</dbReference>
<dbReference type="PANTHER" id="PTHR11839">
    <property type="entry name" value="UDP/ADP-SUGAR PYROPHOSPHATASE"/>
    <property type="match status" value="1"/>
</dbReference>
<feature type="domain" description="Nudix hydrolase" evidence="4">
    <location>
        <begin position="40"/>
        <end position="168"/>
    </location>
</feature>
<dbReference type="PROSITE" id="PS00893">
    <property type="entry name" value="NUDIX_BOX"/>
    <property type="match status" value="1"/>
</dbReference>
<dbReference type="PROSITE" id="PS51462">
    <property type="entry name" value="NUDIX"/>
    <property type="match status" value="1"/>
</dbReference>
<evidence type="ECO:0000313" key="5">
    <source>
        <dbReference type="EMBL" id="AUG57836.1"/>
    </source>
</evidence>
<dbReference type="Proteomes" id="UP000239720">
    <property type="component" value="Unassembled WGS sequence"/>
</dbReference>
<protein>
    <submittedName>
        <fullName evidence="5">ADP-ribose pyrophosphatase</fullName>
        <ecNumber evidence="5">3.6.1.13</ecNumber>
    </submittedName>
</protein>
<dbReference type="GO" id="GO:0005829">
    <property type="term" value="C:cytosol"/>
    <property type="evidence" value="ECO:0007669"/>
    <property type="project" value="TreeGrafter"/>
</dbReference>
<name>A0A2K9E8E5_9FIRM</name>
<dbReference type="GO" id="GO:0006753">
    <property type="term" value="P:nucleoside phosphate metabolic process"/>
    <property type="evidence" value="ECO:0007669"/>
    <property type="project" value="TreeGrafter"/>
</dbReference>
<evidence type="ECO:0000256" key="2">
    <source>
        <dbReference type="ARBA" id="ARBA00022801"/>
    </source>
</evidence>
<sequence>MEYEEKTVSKENVFDGNIIGVDVLKVSQPDGKEATREIVRHSGGAAVVPINEKGEVYLVRQYRKPVEAELLEIPAGKLDEGEEPLECAKRELKEETGLEAKKIKHLIDLYCAPGYSSEKIYIYAATDLVEGEPCADEGEFITTEKIHINKLVEMVMNNEIPDAKTVVGILLAEKIVKGEIKI</sequence>
<keyword evidence="2 3" id="KW-0378">Hydrolase</keyword>
<dbReference type="RefSeq" id="WP_101301671.1">
    <property type="nucleotide sequence ID" value="NZ_CP025197.1"/>
</dbReference>
<dbReference type="Gene3D" id="3.90.79.10">
    <property type="entry name" value="Nucleoside Triphosphate Pyrophosphohydrolase"/>
    <property type="match status" value="1"/>
</dbReference>
<evidence type="ECO:0000256" key="1">
    <source>
        <dbReference type="ARBA" id="ARBA00001946"/>
    </source>
</evidence>
<gene>
    <name evidence="5" type="primary">nudF</name>
    <name evidence="6" type="ORF">B9R14_13820</name>
    <name evidence="5" type="ORF">HVS_09685</name>
</gene>
<proteinExistence type="inferred from homology"/>
<comment type="similarity">
    <text evidence="3">Belongs to the Nudix hydrolase family.</text>
</comment>
<evidence type="ECO:0000256" key="3">
    <source>
        <dbReference type="RuleBase" id="RU003476"/>
    </source>
</evidence>
<dbReference type="FunFam" id="3.90.79.10:FF:000024">
    <property type="entry name" value="ADP-ribose pyrophosphatase"/>
    <property type="match status" value="1"/>
</dbReference>